<sequence length="65" mass="7307">MVIGQLMRTEAPLYTSITGRYIKVLNREKCISRNLQYNLTEDVPRLLRSESGGILVSVGVKVPTK</sequence>
<protein>
    <submittedName>
        <fullName evidence="1">Uncharacterized protein</fullName>
    </submittedName>
</protein>
<evidence type="ECO:0000313" key="1">
    <source>
        <dbReference type="EMBL" id="HCL02042.1"/>
    </source>
</evidence>
<proteinExistence type="predicted"/>
<dbReference type="EMBL" id="DPVV01000215">
    <property type="protein sequence ID" value="HCL02042.1"/>
    <property type="molecule type" value="Genomic_DNA"/>
</dbReference>
<evidence type="ECO:0000313" key="2">
    <source>
        <dbReference type="Proteomes" id="UP000262969"/>
    </source>
</evidence>
<dbReference type="Proteomes" id="UP000262969">
    <property type="component" value="Unassembled WGS sequence"/>
</dbReference>
<comment type="caution">
    <text evidence="1">The sequence shown here is derived from an EMBL/GenBank/DDBJ whole genome shotgun (WGS) entry which is preliminary data.</text>
</comment>
<organism evidence="1 2">
    <name type="scientific">Lachnoclostridium phytofermentans</name>
    <dbReference type="NCBI Taxonomy" id="66219"/>
    <lineage>
        <taxon>Bacteria</taxon>
        <taxon>Bacillati</taxon>
        <taxon>Bacillota</taxon>
        <taxon>Clostridia</taxon>
        <taxon>Lachnospirales</taxon>
        <taxon>Lachnospiraceae</taxon>
    </lineage>
</organism>
<gene>
    <name evidence="1" type="ORF">DHW61_06425</name>
</gene>
<dbReference type="AlphaFoldDB" id="A0A3D2X4K8"/>
<accession>A0A3D2X4K8</accession>
<name>A0A3D2X4K8_9FIRM</name>
<reference evidence="1 2" key="1">
    <citation type="journal article" date="2018" name="Nat. Biotechnol.">
        <title>A standardized bacterial taxonomy based on genome phylogeny substantially revises the tree of life.</title>
        <authorList>
            <person name="Parks D.H."/>
            <person name="Chuvochina M."/>
            <person name="Waite D.W."/>
            <person name="Rinke C."/>
            <person name="Skarshewski A."/>
            <person name="Chaumeil P.A."/>
            <person name="Hugenholtz P."/>
        </authorList>
    </citation>
    <scope>NUCLEOTIDE SEQUENCE [LARGE SCALE GENOMIC DNA]</scope>
    <source>
        <strain evidence="1">UBA11728</strain>
    </source>
</reference>